<name>A0A0S4U2Q1_RALSL</name>
<keyword evidence="2" id="KW-0963">Cytoplasm</keyword>
<accession>A0A0S4U2Q1</accession>
<dbReference type="AlphaFoldDB" id="A0A0S4U2Q1"/>
<dbReference type="EMBL" id="LN899821">
    <property type="protein sequence ID" value="CUV16261.1"/>
    <property type="molecule type" value="Genomic_DNA"/>
</dbReference>
<reference evidence="4" key="1">
    <citation type="submission" date="2015-10" db="EMBL/GenBank/DDBJ databases">
        <authorList>
            <person name="Gilbert D.G."/>
        </authorList>
    </citation>
    <scope>NUCLEOTIDE SEQUENCE</scope>
    <source>
        <strain evidence="4">Phyl III-seqv23</strain>
    </source>
</reference>
<dbReference type="InterPro" id="IPR011129">
    <property type="entry name" value="CSD"/>
</dbReference>
<dbReference type="PROSITE" id="PS51857">
    <property type="entry name" value="CSD_2"/>
    <property type="match status" value="1"/>
</dbReference>
<proteinExistence type="predicted"/>
<comment type="subcellular location">
    <subcellularLocation>
        <location evidence="1">Cytoplasm</location>
    </subcellularLocation>
</comment>
<sequence>MTCNDSPDTGGNDLFAHFSEIQGNGFKSLQEGQKVHYVVGVGQNGPTATKIEPV</sequence>
<evidence type="ECO:0000259" key="3">
    <source>
        <dbReference type="PROSITE" id="PS51857"/>
    </source>
</evidence>
<feature type="domain" description="CSD" evidence="3">
    <location>
        <begin position="1"/>
        <end position="53"/>
    </location>
</feature>
<evidence type="ECO:0000256" key="2">
    <source>
        <dbReference type="ARBA" id="ARBA00022490"/>
    </source>
</evidence>
<dbReference type="InterPro" id="IPR002059">
    <property type="entry name" value="CSP_DNA-bd"/>
</dbReference>
<dbReference type="PIRSF" id="PIRSF002599">
    <property type="entry name" value="Cold_shock_A"/>
    <property type="match status" value="1"/>
</dbReference>
<dbReference type="GO" id="GO:0005829">
    <property type="term" value="C:cytosol"/>
    <property type="evidence" value="ECO:0007669"/>
    <property type="project" value="UniProtKB-ARBA"/>
</dbReference>
<dbReference type="SUPFAM" id="SSF50249">
    <property type="entry name" value="Nucleic acid-binding proteins"/>
    <property type="match status" value="1"/>
</dbReference>
<protein>
    <submittedName>
        <fullName evidence="4">Putative cold shock-like transcription regulator protein</fullName>
    </submittedName>
</protein>
<gene>
    <name evidence="4" type="primary">cspA</name>
    <name evidence="4" type="ORF">PSS4_v1_60019</name>
    <name evidence="5" type="ORF">RUN1985_v1_760107</name>
</gene>
<dbReference type="InterPro" id="IPR012156">
    <property type="entry name" value="Cold_shock_CspA"/>
</dbReference>
<evidence type="ECO:0000256" key="1">
    <source>
        <dbReference type="ARBA" id="ARBA00004496"/>
    </source>
</evidence>
<organism evidence="4">
    <name type="scientific">Ralstonia solanacearum</name>
    <name type="common">Pseudomonas solanacearum</name>
    <dbReference type="NCBI Taxonomy" id="305"/>
    <lineage>
        <taxon>Bacteria</taxon>
        <taxon>Pseudomonadati</taxon>
        <taxon>Pseudomonadota</taxon>
        <taxon>Betaproteobacteria</taxon>
        <taxon>Burkholderiales</taxon>
        <taxon>Burkholderiaceae</taxon>
        <taxon>Ralstonia</taxon>
        <taxon>Ralstonia solanacearum species complex</taxon>
    </lineage>
</organism>
<evidence type="ECO:0000313" key="4">
    <source>
        <dbReference type="EMBL" id="CUV16261.1"/>
    </source>
</evidence>
<dbReference type="GO" id="GO:0003676">
    <property type="term" value="F:nucleic acid binding"/>
    <property type="evidence" value="ECO:0007669"/>
    <property type="project" value="InterPro"/>
</dbReference>
<dbReference type="InterPro" id="IPR012340">
    <property type="entry name" value="NA-bd_OB-fold"/>
</dbReference>
<dbReference type="EMBL" id="LN899824">
    <property type="protein sequence ID" value="CUV30990.1"/>
    <property type="molecule type" value="Genomic_DNA"/>
</dbReference>
<evidence type="ECO:0000313" key="5">
    <source>
        <dbReference type="EMBL" id="CUV30990.1"/>
    </source>
</evidence>
<dbReference type="SMART" id="SM00357">
    <property type="entry name" value="CSP"/>
    <property type="match status" value="1"/>
</dbReference>
<dbReference type="Pfam" id="PF00313">
    <property type="entry name" value="CSD"/>
    <property type="match status" value="1"/>
</dbReference>
<dbReference type="Gene3D" id="2.40.50.140">
    <property type="entry name" value="Nucleic acid-binding proteins"/>
    <property type="match status" value="1"/>
</dbReference>